<protein>
    <submittedName>
        <fullName evidence="13">Dye decolorizing peroxidase</fullName>
        <ecNumber evidence="13">1.11.1.19</ecNumber>
    </submittedName>
</protein>
<keyword evidence="10" id="KW-1133">Transmembrane helix</keyword>
<keyword evidence="6 13" id="KW-0560">Oxidoreductase</keyword>
<dbReference type="Pfam" id="PF20628">
    <property type="entry name" value="Dyp_perox_C"/>
    <property type="match status" value="1"/>
</dbReference>
<sequence>MSTERPDPTGAGQGPAQRGRPERGTSRRGFSRRGLLLGAGVGGAGVAAAASMGSALGWGETQPEVRSISYGAETVPFYGARQAGIETPAQAHAVLVALDLRDPTDPNSVTRLLRLLSDDASRLTAGRPALADTEPELAAHPASMTVTFGFGPRLIEALDPSAAPTWLKDLPDFEIDDLDPALCGGDLLLQICGNNPISLAHARRIMLKSARSEARPRWVQDGFRSAHGAQEEGSSMRNLFGQVDETVQPERGGDGNEFAVWGHPPQGFSSSLSPWVEGGTSLVIRRIRLDMDGWDELARSGKESSVGRDLSVGAPLTGTREHEDPDFEATSALGFPVIEEFAHIRRARQMAPEEQILRRGYNYDDPPSGERISDSGLIFMSYQADVERQFLPIQRRLAEGDRLNEWTTPIGSAVFAVPPGCQPGGFIGDFLT</sequence>
<dbReference type="AlphaFoldDB" id="A0A7Z0E714"/>
<dbReference type="RefSeq" id="WP_179441237.1">
    <property type="nucleotide sequence ID" value="NZ_BAAALK010000006.1"/>
</dbReference>
<proteinExistence type="inferred from homology"/>
<dbReference type="EC" id="1.11.1.19" evidence="13"/>
<dbReference type="PROSITE" id="PS51404">
    <property type="entry name" value="DYP_PEROXIDASE"/>
    <property type="match status" value="1"/>
</dbReference>
<evidence type="ECO:0000256" key="3">
    <source>
        <dbReference type="ARBA" id="ARBA00022617"/>
    </source>
</evidence>
<organism evidence="13 14">
    <name type="scientific">Nesterenkonia sandarakina</name>
    <dbReference type="NCBI Taxonomy" id="272918"/>
    <lineage>
        <taxon>Bacteria</taxon>
        <taxon>Bacillati</taxon>
        <taxon>Actinomycetota</taxon>
        <taxon>Actinomycetes</taxon>
        <taxon>Micrococcales</taxon>
        <taxon>Micrococcaceae</taxon>
        <taxon>Nesterenkonia</taxon>
    </lineage>
</organism>
<feature type="region of interest" description="Disordered" evidence="9">
    <location>
        <begin position="300"/>
        <end position="324"/>
    </location>
</feature>
<feature type="domain" description="Dyp-type peroxidase N-terminal" evidence="11">
    <location>
        <begin position="82"/>
        <end position="224"/>
    </location>
</feature>
<keyword evidence="2 13" id="KW-0575">Peroxidase</keyword>
<keyword evidence="3" id="KW-0349">Heme</keyword>
<keyword evidence="10" id="KW-0472">Membrane</keyword>
<evidence type="ECO:0000313" key="13">
    <source>
        <dbReference type="EMBL" id="NYJ16260.1"/>
    </source>
</evidence>
<comment type="caution">
    <text evidence="13">The sequence shown here is derived from an EMBL/GenBank/DDBJ whole genome shotgun (WGS) entry which is preliminary data.</text>
</comment>
<dbReference type="PANTHER" id="PTHR30521">
    <property type="entry name" value="DEFERROCHELATASE/PEROXIDASE"/>
    <property type="match status" value="1"/>
</dbReference>
<comment type="similarity">
    <text evidence="8">Belongs to the DyP-type peroxidase family.</text>
</comment>
<dbReference type="InterPro" id="IPR006314">
    <property type="entry name" value="Dyp_peroxidase"/>
</dbReference>
<evidence type="ECO:0000259" key="12">
    <source>
        <dbReference type="Pfam" id="PF20628"/>
    </source>
</evidence>
<keyword evidence="7" id="KW-0408">Iron</keyword>
<dbReference type="InterPro" id="IPR006311">
    <property type="entry name" value="TAT_signal"/>
</dbReference>
<comment type="cofactor">
    <cofactor evidence="1">
        <name>heme b</name>
        <dbReference type="ChEBI" id="CHEBI:60344"/>
    </cofactor>
</comment>
<keyword evidence="10" id="KW-0812">Transmembrane</keyword>
<reference evidence="13 14" key="1">
    <citation type="submission" date="2020-07" db="EMBL/GenBank/DDBJ databases">
        <title>Sequencing the genomes of 1000 actinobacteria strains.</title>
        <authorList>
            <person name="Klenk H.-P."/>
        </authorList>
    </citation>
    <scope>NUCLEOTIDE SEQUENCE [LARGE SCALE GENOMIC DNA]</scope>
    <source>
        <strain evidence="13 14">DSM 15664</strain>
    </source>
</reference>
<dbReference type="SUPFAM" id="SSF54909">
    <property type="entry name" value="Dimeric alpha+beta barrel"/>
    <property type="match status" value="1"/>
</dbReference>
<feature type="region of interest" description="Disordered" evidence="9">
    <location>
        <begin position="1"/>
        <end position="31"/>
    </location>
</feature>
<dbReference type="NCBIfam" id="TIGR01413">
    <property type="entry name" value="Dyp_perox_fam"/>
    <property type="match status" value="1"/>
</dbReference>
<dbReference type="Pfam" id="PF04261">
    <property type="entry name" value="Dyp_perox_N"/>
    <property type="match status" value="1"/>
</dbReference>
<evidence type="ECO:0000256" key="5">
    <source>
        <dbReference type="ARBA" id="ARBA00022729"/>
    </source>
</evidence>
<feature type="transmembrane region" description="Helical" evidence="10">
    <location>
        <begin position="35"/>
        <end position="58"/>
    </location>
</feature>
<gene>
    <name evidence="13" type="ORF">HNR11_000794</name>
</gene>
<dbReference type="EMBL" id="JACCFQ010000001">
    <property type="protein sequence ID" value="NYJ16260.1"/>
    <property type="molecule type" value="Genomic_DNA"/>
</dbReference>
<dbReference type="InterPro" id="IPR048328">
    <property type="entry name" value="Dyp_perox_C"/>
</dbReference>
<evidence type="ECO:0000256" key="10">
    <source>
        <dbReference type="SAM" id="Phobius"/>
    </source>
</evidence>
<keyword evidence="5" id="KW-0732">Signal</keyword>
<dbReference type="PROSITE" id="PS51318">
    <property type="entry name" value="TAT"/>
    <property type="match status" value="1"/>
</dbReference>
<dbReference type="GO" id="GO:0046872">
    <property type="term" value="F:metal ion binding"/>
    <property type="evidence" value="ECO:0007669"/>
    <property type="project" value="UniProtKB-KW"/>
</dbReference>
<dbReference type="GO" id="GO:0020037">
    <property type="term" value="F:heme binding"/>
    <property type="evidence" value="ECO:0007669"/>
    <property type="project" value="InterPro"/>
</dbReference>
<evidence type="ECO:0000256" key="8">
    <source>
        <dbReference type="ARBA" id="ARBA00025737"/>
    </source>
</evidence>
<evidence type="ECO:0000259" key="11">
    <source>
        <dbReference type="Pfam" id="PF04261"/>
    </source>
</evidence>
<dbReference type="Proteomes" id="UP000560069">
    <property type="component" value="Unassembled WGS sequence"/>
</dbReference>
<dbReference type="InterPro" id="IPR011008">
    <property type="entry name" value="Dimeric_a/b-barrel"/>
</dbReference>
<keyword evidence="14" id="KW-1185">Reference proteome</keyword>
<evidence type="ECO:0000313" key="14">
    <source>
        <dbReference type="Proteomes" id="UP000560069"/>
    </source>
</evidence>
<dbReference type="PANTHER" id="PTHR30521:SF4">
    <property type="entry name" value="DEFERROCHELATASE"/>
    <property type="match status" value="1"/>
</dbReference>
<accession>A0A7Z0E714</accession>
<evidence type="ECO:0000256" key="4">
    <source>
        <dbReference type="ARBA" id="ARBA00022723"/>
    </source>
</evidence>
<keyword evidence="4" id="KW-0479">Metal-binding</keyword>
<name>A0A7Z0E714_9MICC</name>
<feature type="domain" description="Dyp-type peroxidase C-terminal" evidence="12">
    <location>
        <begin position="237"/>
        <end position="421"/>
    </location>
</feature>
<evidence type="ECO:0000256" key="1">
    <source>
        <dbReference type="ARBA" id="ARBA00001970"/>
    </source>
</evidence>
<evidence type="ECO:0000256" key="9">
    <source>
        <dbReference type="SAM" id="MobiDB-lite"/>
    </source>
</evidence>
<dbReference type="GO" id="GO:0005829">
    <property type="term" value="C:cytosol"/>
    <property type="evidence" value="ECO:0007669"/>
    <property type="project" value="TreeGrafter"/>
</dbReference>
<evidence type="ECO:0000256" key="7">
    <source>
        <dbReference type="ARBA" id="ARBA00023004"/>
    </source>
</evidence>
<dbReference type="GO" id="GO:0004601">
    <property type="term" value="F:peroxidase activity"/>
    <property type="evidence" value="ECO:0007669"/>
    <property type="project" value="UniProtKB-KW"/>
</dbReference>
<dbReference type="InterPro" id="IPR048327">
    <property type="entry name" value="Dyp_perox_N"/>
</dbReference>
<evidence type="ECO:0000256" key="6">
    <source>
        <dbReference type="ARBA" id="ARBA00023002"/>
    </source>
</evidence>
<evidence type="ECO:0000256" key="2">
    <source>
        <dbReference type="ARBA" id="ARBA00022559"/>
    </source>
</evidence>